<organism evidence="18 19">
    <name type="scientific">Clitoria ternatea</name>
    <name type="common">Butterfly pea</name>
    <dbReference type="NCBI Taxonomy" id="43366"/>
    <lineage>
        <taxon>Eukaryota</taxon>
        <taxon>Viridiplantae</taxon>
        <taxon>Streptophyta</taxon>
        <taxon>Embryophyta</taxon>
        <taxon>Tracheophyta</taxon>
        <taxon>Spermatophyta</taxon>
        <taxon>Magnoliopsida</taxon>
        <taxon>eudicotyledons</taxon>
        <taxon>Gunneridae</taxon>
        <taxon>Pentapetalae</taxon>
        <taxon>rosids</taxon>
        <taxon>fabids</taxon>
        <taxon>Fabales</taxon>
        <taxon>Fabaceae</taxon>
        <taxon>Papilionoideae</taxon>
        <taxon>50 kb inversion clade</taxon>
        <taxon>NPAAA clade</taxon>
        <taxon>indigoferoid/millettioid clade</taxon>
        <taxon>Phaseoleae</taxon>
        <taxon>Clitoria</taxon>
    </lineage>
</organism>
<keyword evidence="14" id="KW-1015">Disulfide bond</keyword>
<dbReference type="FunFam" id="3.80.10.10:FF:000716">
    <property type="entry name" value="LRR receptor-like serine/threonine-protein kinase GSO1"/>
    <property type="match status" value="1"/>
</dbReference>
<evidence type="ECO:0000256" key="1">
    <source>
        <dbReference type="ARBA" id="ARBA00004170"/>
    </source>
</evidence>
<dbReference type="SUPFAM" id="SSF52058">
    <property type="entry name" value="L domain-like"/>
    <property type="match status" value="2"/>
</dbReference>
<dbReference type="PANTHER" id="PTHR46662:SF105">
    <property type="entry name" value="PROTEIN KINASE DOMAIN-CONTAINING PROTEIN"/>
    <property type="match status" value="1"/>
</dbReference>
<accession>A0AAN9FQF3</accession>
<evidence type="ECO:0000256" key="4">
    <source>
        <dbReference type="ARBA" id="ARBA00022475"/>
    </source>
</evidence>
<sequence length="596" mass="64664">MQFWVWVSNLVLIFSFLSQFSEGVAKASSAPNAAPICSEEDRASLLSFKASILQDTTDTLSSWTGRDCCDGGWEGVQCNPSTGRVNVLQIQRPARDSDTYMKGTLSRSLGNLHFLEVMVISGMKHITGSIPASFSNLTRLTQLVLEDNSLGGYIPLSLGRLSLLQSLSLSGNHLKGQIPPTLGSLRNLIQINLARNSLSGPIPLTFTTLRNLQYLDLSYNLLSGPIPDCVGEFKNLTYIDLSYNLLTGKIPISLFGLANLLDLSLSYNKLTGSIPDQISNLKSLASLQLSGNLLTGHIPLSISRLQNLWYLNVSRNGLSDPLPAIPIRGVPALLSIDLSYNNLSLGIVPDWIRTKQLKDAHLAGCKLKGDLPHFTRPDSLSSIDLSDNFLVDGISNFFTNMSSLQKVKLSNNQLRFNISRIKLPEELSLSSIDFHANQLVGSLSAIINNSTGSSLQVIDISNNFISGHIPEFAEGSSLKTLNLGSNNISGPIPASISNLIELERLDISRNHILGTIPSSLGQLLKLQWLDISINGLTGQIPGSLSQITGLKHASFRANRLCGQIPQTRPFNIFPAVAYAHNLCLCGKPLQACKGKI</sequence>
<dbReference type="InterPro" id="IPR013210">
    <property type="entry name" value="LRR_N_plant-typ"/>
</dbReference>
<evidence type="ECO:0000256" key="7">
    <source>
        <dbReference type="ARBA" id="ARBA00022614"/>
    </source>
</evidence>
<dbReference type="AlphaFoldDB" id="A0AAN9FQF3"/>
<keyword evidence="6" id="KW-0964">Secreted</keyword>
<reference evidence="18 19" key="1">
    <citation type="submission" date="2024-01" db="EMBL/GenBank/DDBJ databases">
        <title>The genomes of 5 underutilized Papilionoideae crops provide insights into root nodulation and disease resistance.</title>
        <authorList>
            <person name="Yuan L."/>
        </authorList>
    </citation>
    <scope>NUCLEOTIDE SEQUENCE [LARGE SCALE GENOMIC DNA]</scope>
    <source>
        <strain evidence="18">LY-2023</strain>
        <tissue evidence="18">Leaf</tissue>
    </source>
</reference>
<dbReference type="Gene3D" id="3.80.10.10">
    <property type="entry name" value="Ribonuclease Inhibitor"/>
    <property type="match status" value="3"/>
</dbReference>
<evidence type="ECO:0000256" key="5">
    <source>
        <dbReference type="ARBA" id="ARBA00022512"/>
    </source>
</evidence>
<comment type="caution">
    <text evidence="18">The sequence shown here is derived from an EMBL/GenBank/DDBJ whole genome shotgun (WGS) entry which is preliminary data.</text>
</comment>
<keyword evidence="7" id="KW-0433">Leucine-rich repeat</keyword>
<dbReference type="InterPro" id="IPR032675">
    <property type="entry name" value="LRR_dom_sf"/>
</dbReference>
<evidence type="ECO:0000256" key="6">
    <source>
        <dbReference type="ARBA" id="ARBA00022525"/>
    </source>
</evidence>
<evidence type="ECO:0000256" key="12">
    <source>
        <dbReference type="ARBA" id="ARBA00022989"/>
    </source>
</evidence>
<dbReference type="SMART" id="SM00369">
    <property type="entry name" value="LRR_TYP"/>
    <property type="match status" value="6"/>
</dbReference>
<proteinExistence type="inferred from homology"/>
<keyword evidence="13" id="KW-0472">Membrane</keyword>
<dbReference type="GO" id="GO:0005886">
    <property type="term" value="C:plasma membrane"/>
    <property type="evidence" value="ECO:0007669"/>
    <property type="project" value="UniProtKB-SubCell"/>
</dbReference>
<name>A0AAN9FQF3_CLITE</name>
<dbReference type="GO" id="GO:0006952">
    <property type="term" value="P:defense response"/>
    <property type="evidence" value="ECO:0007669"/>
    <property type="project" value="UniProtKB-KW"/>
</dbReference>
<evidence type="ECO:0000256" key="15">
    <source>
        <dbReference type="ARBA" id="ARBA00038043"/>
    </source>
</evidence>
<keyword evidence="5" id="KW-0134">Cell wall</keyword>
<evidence type="ECO:0000256" key="11">
    <source>
        <dbReference type="ARBA" id="ARBA00022821"/>
    </source>
</evidence>
<keyword evidence="8" id="KW-0812">Transmembrane</keyword>
<feature type="domain" description="Leucine-rich repeat-containing N-terminal plant-type" evidence="17">
    <location>
        <begin position="39"/>
        <end position="79"/>
    </location>
</feature>
<keyword evidence="10" id="KW-0677">Repeat</keyword>
<keyword evidence="4" id="KW-1003">Cell membrane</keyword>
<evidence type="ECO:0000256" key="10">
    <source>
        <dbReference type="ARBA" id="ARBA00022737"/>
    </source>
</evidence>
<dbReference type="Pfam" id="PF00560">
    <property type="entry name" value="LRR_1"/>
    <property type="match status" value="6"/>
</dbReference>
<dbReference type="EMBL" id="JAYKXN010000006">
    <property type="protein sequence ID" value="KAK7280655.1"/>
    <property type="molecule type" value="Genomic_DNA"/>
</dbReference>
<feature type="signal peptide" evidence="16">
    <location>
        <begin position="1"/>
        <end position="23"/>
    </location>
</feature>
<dbReference type="PANTHER" id="PTHR46662">
    <property type="entry name" value="DI-GLUCOSE BINDING PROTEIN WITH LEUCINE-RICH REPEAT DOMAIN-CONTAINING PROTEIN"/>
    <property type="match status" value="1"/>
</dbReference>
<keyword evidence="19" id="KW-1185">Reference proteome</keyword>
<evidence type="ECO:0000313" key="19">
    <source>
        <dbReference type="Proteomes" id="UP001359559"/>
    </source>
</evidence>
<protein>
    <recommendedName>
        <fullName evidence="17">Leucine-rich repeat-containing N-terminal plant-type domain-containing protein</fullName>
    </recommendedName>
</protein>
<dbReference type="InterPro" id="IPR001611">
    <property type="entry name" value="Leu-rich_rpt"/>
</dbReference>
<gene>
    <name evidence="18" type="ORF">RJT34_25721</name>
</gene>
<comment type="subcellular location">
    <subcellularLocation>
        <location evidence="3">Cell membrane</location>
    </subcellularLocation>
    <subcellularLocation>
        <location evidence="1">Membrane</location>
        <topology evidence="1">Peripheral membrane protein</topology>
    </subcellularLocation>
    <subcellularLocation>
        <location evidence="2">Secreted</location>
        <location evidence="2">Cell wall</location>
    </subcellularLocation>
</comment>
<evidence type="ECO:0000256" key="9">
    <source>
        <dbReference type="ARBA" id="ARBA00022729"/>
    </source>
</evidence>
<keyword evidence="11" id="KW-0611">Plant defense</keyword>
<evidence type="ECO:0000256" key="2">
    <source>
        <dbReference type="ARBA" id="ARBA00004191"/>
    </source>
</evidence>
<comment type="similarity">
    <text evidence="15">Belongs to the polygalacturonase-inhibiting protein family.</text>
</comment>
<evidence type="ECO:0000256" key="3">
    <source>
        <dbReference type="ARBA" id="ARBA00004236"/>
    </source>
</evidence>
<feature type="chain" id="PRO_5042988952" description="Leucine-rich repeat-containing N-terminal plant-type domain-containing protein" evidence="16">
    <location>
        <begin position="24"/>
        <end position="596"/>
    </location>
</feature>
<dbReference type="Pfam" id="PF13855">
    <property type="entry name" value="LRR_8"/>
    <property type="match status" value="1"/>
</dbReference>
<dbReference type="Proteomes" id="UP001359559">
    <property type="component" value="Unassembled WGS sequence"/>
</dbReference>
<dbReference type="Pfam" id="PF08263">
    <property type="entry name" value="LRRNT_2"/>
    <property type="match status" value="1"/>
</dbReference>
<keyword evidence="9 16" id="KW-0732">Signal</keyword>
<evidence type="ECO:0000256" key="13">
    <source>
        <dbReference type="ARBA" id="ARBA00023136"/>
    </source>
</evidence>
<evidence type="ECO:0000256" key="16">
    <source>
        <dbReference type="SAM" id="SignalP"/>
    </source>
</evidence>
<evidence type="ECO:0000256" key="14">
    <source>
        <dbReference type="ARBA" id="ARBA00023157"/>
    </source>
</evidence>
<evidence type="ECO:0000313" key="18">
    <source>
        <dbReference type="EMBL" id="KAK7280655.1"/>
    </source>
</evidence>
<evidence type="ECO:0000256" key="8">
    <source>
        <dbReference type="ARBA" id="ARBA00022692"/>
    </source>
</evidence>
<dbReference type="InterPro" id="IPR003591">
    <property type="entry name" value="Leu-rich_rpt_typical-subtyp"/>
</dbReference>
<dbReference type="FunFam" id="3.80.10.10:FF:000400">
    <property type="entry name" value="Nuclear pore complex protein NUP107"/>
    <property type="match status" value="1"/>
</dbReference>
<dbReference type="FunFam" id="3.80.10.10:FF:000299">
    <property type="entry name" value="Piriformospora indica-insensitive protein 2"/>
    <property type="match status" value="1"/>
</dbReference>
<keyword evidence="12" id="KW-1133">Transmembrane helix</keyword>
<evidence type="ECO:0000259" key="17">
    <source>
        <dbReference type="Pfam" id="PF08263"/>
    </source>
</evidence>